<comment type="caution">
    <text evidence="1">The sequence shown here is derived from an EMBL/GenBank/DDBJ whole genome shotgun (WGS) entry which is preliminary data.</text>
</comment>
<name>A0A318JF52_9BURK</name>
<proteinExistence type="predicted"/>
<evidence type="ECO:0000313" key="2">
    <source>
        <dbReference type="Proteomes" id="UP000247792"/>
    </source>
</evidence>
<organism evidence="1 2">
    <name type="scientific">Undibacterium pigrum</name>
    <dbReference type="NCBI Taxonomy" id="401470"/>
    <lineage>
        <taxon>Bacteria</taxon>
        <taxon>Pseudomonadati</taxon>
        <taxon>Pseudomonadota</taxon>
        <taxon>Betaproteobacteria</taxon>
        <taxon>Burkholderiales</taxon>
        <taxon>Oxalobacteraceae</taxon>
        <taxon>Undibacterium</taxon>
    </lineage>
</organism>
<gene>
    <name evidence="1" type="ORF">DFR42_101723</name>
</gene>
<dbReference type="AlphaFoldDB" id="A0A318JF52"/>
<evidence type="ECO:0000313" key="1">
    <source>
        <dbReference type="EMBL" id="PXX47147.1"/>
    </source>
</evidence>
<sequence>MHVITVNIRDLYSVRVQRITKSSFVEVTFHVMLHFKLFDVG</sequence>
<keyword evidence="2" id="KW-1185">Reference proteome</keyword>
<dbReference type="EMBL" id="QJKB01000001">
    <property type="protein sequence ID" value="PXX47147.1"/>
    <property type="molecule type" value="Genomic_DNA"/>
</dbReference>
<accession>A0A318JF52</accession>
<reference evidence="1 2" key="1">
    <citation type="submission" date="2018-05" db="EMBL/GenBank/DDBJ databases">
        <title>Genomic Encyclopedia of Type Strains, Phase IV (KMG-IV): sequencing the most valuable type-strain genomes for metagenomic binning, comparative biology and taxonomic classification.</title>
        <authorList>
            <person name="Goeker M."/>
        </authorList>
    </citation>
    <scope>NUCLEOTIDE SEQUENCE [LARGE SCALE GENOMIC DNA]</scope>
    <source>
        <strain evidence="1 2">DSM 19792</strain>
    </source>
</reference>
<dbReference type="Proteomes" id="UP000247792">
    <property type="component" value="Unassembled WGS sequence"/>
</dbReference>
<protein>
    <submittedName>
        <fullName evidence="1">Uncharacterized protein</fullName>
    </submittedName>
</protein>